<organism evidence="1 2">
    <name type="scientific">Candidatus Collierbacteria bacterium GW2011_GWA2_44_99</name>
    <dbReference type="NCBI Taxonomy" id="1618380"/>
    <lineage>
        <taxon>Bacteria</taxon>
        <taxon>Candidatus Collieribacteriota</taxon>
    </lineage>
</organism>
<dbReference type="InterPro" id="IPR035093">
    <property type="entry name" value="RelE/ParE_toxin_dom_sf"/>
</dbReference>
<sequence>MKIYYSPKFEREYRKLPQKLKELAKIKEVVFRTNPFDTRLKTHSLTGNLKGAWSFSVNFKTRIIFDFVNDSEVWFHTIGSHDIYRH</sequence>
<reference evidence="1 2" key="1">
    <citation type="journal article" date="2015" name="Nature">
        <title>rRNA introns, odd ribosomes, and small enigmatic genomes across a large radiation of phyla.</title>
        <authorList>
            <person name="Brown C.T."/>
            <person name="Hug L.A."/>
            <person name="Thomas B.C."/>
            <person name="Sharon I."/>
            <person name="Castelle C.J."/>
            <person name="Singh A."/>
            <person name="Wilkins M.J."/>
            <person name="Williams K.H."/>
            <person name="Banfield J.F."/>
        </authorList>
    </citation>
    <scope>NUCLEOTIDE SEQUENCE [LARGE SCALE GENOMIC DNA]</scope>
</reference>
<dbReference type="EMBL" id="LCJW01000021">
    <property type="protein sequence ID" value="KKT85845.1"/>
    <property type="molecule type" value="Genomic_DNA"/>
</dbReference>
<name>A0A0G1KQU0_9BACT</name>
<dbReference type="SUPFAM" id="SSF143011">
    <property type="entry name" value="RelE-like"/>
    <property type="match status" value="1"/>
</dbReference>
<evidence type="ECO:0000313" key="1">
    <source>
        <dbReference type="EMBL" id="KKT85845.1"/>
    </source>
</evidence>
<dbReference type="Gene3D" id="3.30.2310.20">
    <property type="entry name" value="RelE-like"/>
    <property type="match status" value="1"/>
</dbReference>
<comment type="caution">
    <text evidence="1">The sequence shown here is derived from an EMBL/GenBank/DDBJ whole genome shotgun (WGS) entry which is preliminary data.</text>
</comment>
<dbReference type="Proteomes" id="UP000034797">
    <property type="component" value="Unassembled WGS sequence"/>
</dbReference>
<dbReference type="AlphaFoldDB" id="A0A0G1KQU0"/>
<evidence type="ECO:0000313" key="2">
    <source>
        <dbReference type="Proteomes" id="UP000034797"/>
    </source>
</evidence>
<protein>
    <submittedName>
        <fullName evidence="1">Plasmid stabilization system</fullName>
    </submittedName>
</protein>
<accession>A0A0G1KQU0</accession>
<gene>
    <name evidence="1" type="ORF">UW84_C0021G0014</name>
</gene>
<proteinExistence type="predicted"/>
<dbReference type="Pfam" id="PF15738">
    <property type="entry name" value="YafQ_toxin"/>
    <property type="match status" value="1"/>
</dbReference>
<dbReference type="InterPro" id="IPR004386">
    <property type="entry name" value="Toxin_YafQ-like"/>
</dbReference>